<dbReference type="InterPro" id="IPR052895">
    <property type="entry name" value="HetReg/Transcr_Mod"/>
</dbReference>
<evidence type="ECO:0000259" key="2">
    <source>
        <dbReference type="Pfam" id="PF06985"/>
    </source>
</evidence>
<dbReference type="EMBL" id="MZNU01000314">
    <property type="protein sequence ID" value="OWP00676.1"/>
    <property type="molecule type" value="Genomic_DNA"/>
</dbReference>
<accession>A0A218Z077</accession>
<evidence type="ECO:0000313" key="3">
    <source>
        <dbReference type="EMBL" id="OWP00676.1"/>
    </source>
</evidence>
<feature type="region of interest" description="Disordered" evidence="1">
    <location>
        <begin position="1"/>
        <end position="26"/>
    </location>
</feature>
<gene>
    <name evidence="3" type="ORF">B2J93_543</name>
</gene>
<dbReference type="Pfam" id="PF26639">
    <property type="entry name" value="Het-6_barrel"/>
    <property type="match status" value="1"/>
</dbReference>
<name>A0A218Z077_9HELO</name>
<reference evidence="3 4" key="1">
    <citation type="submission" date="2017-04" db="EMBL/GenBank/DDBJ databases">
        <title>Draft genome sequence of Marssonina coronaria NL1: causal agent of apple blotch.</title>
        <authorList>
            <person name="Cheng Q."/>
        </authorList>
    </citation>
    <scope>NUCLEOTIDE SEQUENCE [LARGE SCALE GENOMIC DNA]</scope>
    <source>
        <strain evidence="3 4">NL1</strain>
    </source>
</reference>
<evidence type="ECO:0000256" key="1">
    <source>
        <dbReference type="SAM" id="MobiDB-lite"/>
    </source>
</evidence>
<organism evidence="3 4">
    <name type="scientific">Diplocarpon coronariae</name>
    <dbReference type="NCBI Taxonomy" id="2795749"/>
    <lineage>
        <taxon>Eukaryota</taxon>
        <taxon>Fungi</taxon>
        <taxon>Dikarya</taxon>
        <taxon>Ascomycota</taxon>
        <taxon>Pezizomycotina</taxon>
        <taxon>Leotiomycetes</taxon>
        <taxon>Helotiales</taxon>
        <taxon>Drepanopezizaceae</taxon>
        <taxon>Diplocarpon</taxon>
    </lineage>
</organism>
<dbReference type="PANTHER" id="PTHR24148">
    <property type="entry name" value="ANKYRIN REPEAT DOMAIN-CONTAINING PROTEIN 39 HOMOLOG-RELATED"/>
    <property type="match status" value="1"/>
</dbReference>
<dbReference type="AlphaFoldDB" id="A0A218Z077"/>
<keyword evidence="4" id="KW-1185">Reference proteome</keyword>
<evidence type="ECO:0000313" key="4">
    <source>
        <dbReference type="Proteomes" id="UP000242519"/>
    </source>
</evidence>
<dbReference type="InParanoid" id="A0A218Z077"/>
<dbReference type="OrthoDB" id="5386682at2759"/>
<dbReference type="InterPro" id="IPR010730">
    <property type="entry name" value="HET"/>
</dbReference>
<protein>
    <submittedName>
        <fullName evidence="3">HET domain-containing protein</fullName>
    </submittedName>
</protein>
<dbReference type="PANTHER" id="PTHR24148:SF64">
    <property type="entry name" value="HETEROKARYON INCOMPATIBILITY DOMAIN-CONTAINING PROTEIN"/>
    <property type="match status" value="1"/>
</dbReference>
<dbReference type="Proteomes" id="UP000242519">
    <property type="component" value="Unassembled WGS sequence"/>
</dbReference>
<sequence length="692" mass="77142">MRRPAKRQKGDASSNPRFSYASPDYKHEPLPTTTSIRILELCPGEGPDLVRCSLLVSERQNAPSYEAISYAWGSSAQTRVICCENQKLRVTTNLRDALWKIRDPGKPRLLWADAVCINQNDTEERGDQVCQMAEIYANATRVLVWLSLPSPRVVDFDYLFGRDLAAAMESSNVSTGQRPGLLQKFVGMVDADTKLENFDSVMKLVAHNLSQVLDSPWFTRLWVVQEVGMAKSVLALIGNATLDFVDLVRIILKLERRTLLMDQLGLLTAGIANVFTTFPARFKELPGEVDSDYDFLELLEVTRAHKASDSRDYIYALLGHPSATVHGEPLAVPDYKKTPEDLFFQVSVRILEQTNDLRLLSAIQARDDGKLNETRASWTPSWTRESGVLSMGLYRDRYYSVLYDACAGRSADLQVVRSQKVLRVQGFVFDRVDEYTPTETTNEKTGHRHQKGVEDLIISLLDFETPKTSSFGSSTPLRLTDVGQTITAGFRNQNLAKFDADFAAFRIHMIDQAVTTSEREALTSMLAPKGLEELQQLATSGALDEIYWATSRFCAGRKLFSTRDGRTGLGPEALRRGDLCCILFGACVPIILRRAEAGYTLVGEAYVHGVMKGEAMTDLSTGETSDYMASCFGDFQPEYAANCPQTIPARILALALCKRRAVRKSKQINGLRHTLNDGHIRSRKLMANSLGV</sequence>
<comment type="caution">
    <text evidence="3">The sequence shown here is derived from an EMBL/GenBank/DDBJ whole genome shotgun (WGS) entry which is preliminary data.</text>
</comment>
<feature type="domain" description="Heterokaryon incompatibility" evidence="2">
    <location>
        <begin position="65"/>
        <end position="226"/>
    </location>
</feature>
<dbReference type="Pfam" id="PF06985">
    <property type="entry name" value="HET"/>
    <property type="match status" value="1"/>
</dbReference>
<proteinExistence type="predicted"/>